<proteinExistence type="predicted"/>
<dbReference type="PANTHER" id="PTHR43591:SF110">
    <property type="entry name" value="RHODANESE DOMAIN-CONTAINING PROTEIN"/>
    <property type="match status" value="1"/>
</dbReference>
<protein>
    <submittedName>
        <fullName evidence="2">Class I SAM-dependent methyltransferase</fullName>
    </submittedName>
</protein>
<dbReference type="PANTHER" id="PTHR43591">
    <property type="entry name" value="METHYLTRANSFERASE"/>
    <property type="match status" value="1"/>
</dbReference>
<dbReference type="InterPro" id="IPR013216">
    <property type="entry name" value="Methyltransf_11"/>
</dbReference>
<evidence type="ECO:0000313" key="2">
    <source>
        <dbReference type="EMBL" id="MCL3787465.1"/>
    </source>
</evidence>
<comment type="caution">
    <text evidence="2">The sequence shown here is derived from an EMBL/GenBank/DDBJ whole genome shotgun (WGS) entry which is preliminary data.</text>
</comment>
<name>A0ABT0NGS6_9FIRM</name>
<accession>A0ABT0NGS6</accession>
<dbReference type="GO" id="GO:0008168">
    <property type="term" value="F:methyltransferase activity"/>
    <property type="evidence" value="ECO:0007669"/>
    <property type="project" value="UniProtKB-KW"/>
</dbReference>
<evidence type="ECO:0000259" key="1">
    <source>
        <dbReference type="Pfam" id="PF08241"/>
    </source>
</evidence>
<gene>
    <name evidence="2" type="ORF">E2N93_05495</name>
</gene>
<keyword evidence="3" id="KW-1185">Reference proteome</keyword>
<keyword evidence="2" id="KW-0489">Methyltransferase</keyword>
<dbReference type="InterPro" id="IPR029063">
    <property type="entry name" value="SAM-dependent_MTases_sf"/>
</dbReference>
<reference evidence="2 3" key="1">
    <citation type="submission" date="2019-03" db="EMBL/GenBank/DDBJ databases">
        <authorList>
            <person name="Molinero N."/>
            <person name="Sanchez B."/>
            <person name="Walker A."/>
            <person name="Duncan S."/>
            <person name="Delgado S."/>
            <person name="Margolles A."/>
        </authorList>
    </citation>
    <scope>NUCLEOTIDE SEQUENCE [LARGE SCALE GENOMIC DNA]</scope>
    <source>
        <strain evidence="2 3">IPLA60002</strain>
    </source>
</reference>
<dbReference type="Gene3D" id="3.40.50.150">
    <property type="entry name" value="Vaccinia Virus protein VP39"/>
    <property type="match status" value="1"/>
</dbReference>
<dbReference type="Pfam" id="PF08241">
    <property type="entry name" value="Methyltransf_11"/>
    <property type="match status" value="1"/>
</dbReference>
<sequence length="218" mass="25025">MCFTERKILVKYHKLLENAKKPKGFWGKKMISSMNEGHYELTGWALDHINFERHYRVLDVGCGGGLTVSRIAERIGNGKVYGIDYSALCIKHSKAQNRKNILCNKVKIVLASVSSLPFEDCSFDVVTAVETYYFWPDKLNDLKEIYRVLKQNGRIMLVFEMLKTPEEPDKWKAVEDKVGIKTVTEEEIREMLAKAGFEDIETHKKDGTTWLCAIGVKK</sequence>
<feature type="domain" description="Methyltransferase type 11" evidence="1">
    <location>
        <begin position="58"/>
        <end position="156"/>
    </location>
</feature>
<dbReference type="EMBL" id="SNUZ01000007">
    <property type="protein sequence ID" value="MCL3787465.1"/>
    <property type="molecule type" value="Genomic_DNA"/>
</dbReference>
<keyword evidence="2" id="KW-0808">Transferase</keyword>
<organism evidence="2 3">
    <name type="scientific">Ruminococcus bromii</name>
    <dbReference type="NCBI Taxonomy" id="40518"/>
    <lineage>
        <taxon>Bacteria</taxon>
        <taxon>Bacillati</taxon>
        <taxon>Bacillota</taxon>
        <taxon>Clostridia</taxon>
        <taxon>Eubacteriales</taxon>
        <taxon>Oscillospiraceae</taxon>
        <taxon>Ruminococcus</taxon>
    </lineage>
</organism>
<dbReference type="Proteomes" id="UP001056693">
    <property type="component" value="Unassembled WGS sequence"/>
</dbReference>
<evidence type="ECO:0000313" key="3">
    <source>
        <dbReference type="Proteomes" id="UP001056693"/>
    </source>
</evidence>
<dbReference type="CDD" id="cd02440">
    <property type="entry name" value="AdoMet_MTases"/>
    <property type="match status" value="1"/>
</dbReference>
<dbReference type="SUPFAM" id="SSF53335">
    <property type="entry name" value="S-adenosyl-L-methionine-dependent methyltransferases"/>
    <property type="match status" value="1"/>
</dbReference>
<dbReference type="GO" id="GO:0032259">
    <property type="term" value="P:methylation"/>
    <property type="evidence" value="ECO:0007669"/>
    <property type="project" value="UniProtKB-KW"/>
</dbReference>